<evidence type="ECO:0000313" key="1">
    <source>
        <dbReference type="EMBL" id="BAP60114.1"/>
    </source>
</evidence>
<sequence>MALDRIKDLDQTFKATDGSVVNWRSPQGERYRYERDRAAVGKEIDGAHGRRRYEWHVLDKNDLTTAKRRVFELINEDEL</sequence>
<protein>
    <submittedName>
        <fullName evidence="1">Uncharacterized protein</fullName>
    </submittedName>
</protein>
<name>A0A090ATZ2_9GAMM</name>
<geneLocation type="plasmid" evidence="1">
    <name>pHAL40</name>
</geneLocation>
<keyword evidence="1" id="KW-0614">Plasmid</keyword>
<proteinExistence type="predicted"/>
<dbReference type="RefSeq" id="WP_176705758.1">
    <property type="nucleotide sequence ID" value="NZ_AB987830.1"/>
</dbReference>
<organism evidence="1">
    <name type="scientific">Halomonas sp. 40</name>
    <dbReference type="NCBI Taxonomy" id="223901"/>
    <lineage>
        <taxon>Bacteria</taxon>
        <taxon>Pseudomonadati</taxon>
        <taxon>Pseudomonadota</taxon>
        <taxon>Gammaproteobacteria</taxon>
        <taxon>Oceanospirillales</taxon>
        <taxon>Halomonadaceae</taxon>
        <taxon>Halomonas</taxon>
    </lineage>
</organism>
<reference evidence="1" key="1">
    <citation type="submission" date="2014-09" db="EMBL/GenBank/DDBJ databases">
        <title>Cryptic plasmid from halophilic bacteria.</title>
        <authorList>
            <person name="Tanaka R."/>
            <person name="Tokunaga H."/>
        </authorList>
    </citation>
    <scope>NUCLEOTIDE SEQUENCE</scope>
    <source>
        <strain evidence="1">40</strain>
        <plasmid evidence="1">pHAL40</plasmid>
    </source>
</reference>
<dbReference type="AlphaFoldDB" id="A0A090ATZ2"/>
<accession>A0A090ATZ2</accession>
<dbReference type="EMBL" id="AB987830">
    <property type="protein sequence ID" value="BAP60114.1"/>
    <property type="molecule type" value="Genomic_DNA"/>
</dbReference>